<dbReference type="Pfam" id="PF10825">
    <property type="entry name" value="DUF2752"/>
    <property type="match status" value="1"/>
</dbReference>
<dbReference type="EMBL" id="JABEPQ010000005">
    <property type="protein sequence ID" value="NNM47857.1"/>
    <property type="molecule type" value="Genomic_DNA"/>
</dbReference>
<keyword evidence="3" id="KW-1185">Reference proteome</keyword>
<feature type="transmembrane region" description="Helical" evidence="1">
    <location>
        <begin position="69"/>
        <end position="92"/>
    </location>
</feature>
<keyword evidence="1" id="KW-0472">Membrane</keyword>
<protein>
    <submittedName>
        <fullName evidence="2">DUF2752 domain-containing protein</fullName>
    </submittedName>
</protein>
<evidence type="ECO:0000256" key="1">
    <source>
        <dbReference type="SAM" id="Phobius"/>
    </source>
</evidence>
<feature type="transmembrane region" description="Helical" evidence="1">
    <location>
        <begin position="12"/>
        <end position="33"/>
    </location>
</feature>
<name>A0A849HTF3_9MICO</name>
<gene>
    <name evidence="2" type="ORF">HJG52_17870</name>
</gene>
<reference evidence="2 3" key="1">
    <citation type="submission" date="2020-04" db="EMBL/GenBank/DDBJ databases">
        <title>Knoellia sp. isolate from air conditioner.</title>
        <authorList>
            <person name="Chea S."/>
            <person name="Kim D.-U."/>
        </authorList>
    </citation>
    <scope>NUCLEOTIDE SEQUENCE [LARGE SCALE GENOMIC DNA]</scope>
    <source>
        <strain evidence="2 3">DB2414S</strain>
    </source>
</reference>
<dbReference type="InterPro" id="IPR021215">
    <property type="entry name" value="DUF2752"/>
</dbReference>
<organism evidence="2 3">
    <name type="scientific">Knoellia koreensis</name>
    <dbReference type="NCBI Taxonomy" id="2730921"/>
    <lineage>
        <taxon>Bacteria</taxon>
        <taxon>Bacillati</taxon>
        <taxon>Actinomycetota</taxon>
        <taxon>Actinomycetes</taxon>
        <taxon>Micrococcales</taxon>
        <taxon>Intrasporangiaceae</taxon>
        <taxon>Knoellia</taxon>
    </lineage>
</organism>
<dbReference type="AlphaFoldDB" id="A0A849HTF3"/>
<dbReference type="Proteomes" id="UP000588586">
    <property type="component" value="Unassembled WGS sequence"/>
</dbReference>
<evidence type="ECO:0000313" key="2">
    <source>
        <dbReference type="EMBL" id="NNM47857.1"/>
    </source>
</evidence>
<comment type="caution">
    <text evidence="2">The sequence shown here is derived from an EMBL/GenBank/DDBJ whole genome shotgun (WGS) entry which is preliminary data.</text>
</comment>
<keyword evidence="1" id="KW-0812">Transmembrane</keyword>
<sequence length="140" mass="15075">MAVKLSSRDEHVWITWTALAGMAAAAVMALWGLPPVDLHGLLHRLGVMDPLCGGTRSAMYTARGDLALAWTYNPLGIAAVAAGILFSVRAAIGQLSGRWLALDLALSRRAQRFVVLVGVVLLSALEWRQQTRADLLIAPY</sequence>
<keyword evidence="1" id="KW-1133">Transmembrane helix</keyword>
<proteinExistence type="predicted"/>
<evidence type="ECO:0000313" key="3">
    <source>
        <dbReference type="Proteomes" id="UP000588586"/>
    </source>
</evidence>
<accession>A0A849HTF3</accession>